<feature type="domain" description="Outer membrane protein beta-barrel" evidence="3">
    <location>
        <begin position="11"/>
        <end position="222"/>
    </location>
</feature>
<feature type="chain" id="PRO_5046570030" description="Outer membrane protein beta-barrel domain-containing protein" evidence="2">
    <location>
        <begin position="21"/>
        <end position="230"/>
    </location>
</feature>
<name>A0ABN5IKA7_9BACE</name>
<dbReference type="Gene3D" id="2.40.160.20">
    <property type="match status" value="1"/>
</dbReference>
<dbReference type="Pfam" id="PF13505">
    <property type="entry name" value="OMP_b-brl"/>
    <property type="match status" value="1"/>
</dbReference>
<evidence type="ECO:0000259" key="3">
    <source>
        <dbReference type="Pfam" id="PF13505"/>
    </source>
</evidence>
<dbReference type="InterPro" id="IPR027385">
    <property type="entry name" value="Beta-barrel_OMP"/>
</dbReference>
<accession>A0ABN5IKA7</accession>
<sequence>MKKLLMIIAIAVCGINQMHAQFYVGGSVGFTSSKISMGTGSDESGSSYKILPEIGYKFSDQMSFGVSLGYLKGYAALGSFDVNDIKALGGALISTAADLSSSDSNDMSLKAFRIAPYLRYTVFESGMFQFFIDGVVGYSSIKADAQKLGKKAGGDSGLGNINMKDRTVTGLEMCIRPGIAVNLNDNFSLFAKIGSLGYQTLKLKDSDFKLTRIGFDLDSNNLLLGAIFYF</sequence>
<dbReference type="Proteomes" id="UP000238304">
    <property type="component" value="Chromosome"/>
</dbReference>
<keyword evidence="1 2" id="KW-0732">Signal</keyword>
<reference evidence="4 5" key="1">
    <citation type="submission" date="2018-02" db="EMBL/GenBank/DDBJ databases">
        <authorList>
            <person name="Holder M.E."/>
            <person name="Ajami N.J."/>
            <person name="Petrosino J.F."/>
        </authorList>
    </citation>
    <scope>NUCLEOTIDE SEQUENCE [LARGE SCALE GENOMIC DNA]</scope>
    <source>
        <strain evidence="4 5">ATCC 33285</strain>
    </source>
</reference>
<dbReference type="RefSeq" id="WP_106041565.1">
    <property type="nucleotide sequence ID" value="NZ_CALHZC010000082.1"/>
</dbReference>
<feature type="signal peptide" evidence="2">
    <location>
        <begin position="1"/>
        <end position="20"/>
    </location>
</feature>
<evidence type="ECO:0000313" key="4">
    <source>
        <dbReference type="EMBL" id="AVM53167.1"/>
    </source>
</evidence>
<keyword evidence="5" id="KW-1185">Reference proteome</keyword>
<protein>
    <recommendedName>
        <fullName evidence="3">Outer membrane protein beta-barrel domain-containing protein</fullName>
    </recommendedName>
</protein>
<evidence type="ECO:0000256" key="1">
    <source>
        <dbReference type="ARBA" id="ARBA00022729"/>
    </source>
</evidence>
<organism evidence="4 5">
    <name type="scientific">Bacteroides zoogleoformans</name>
    <dbReference type="NCBI Taxonomy" id="28119"/>
    <lineage>
        <taxon>Bacteria</taxon>
        <taxon>Pseudomonadati</taxon>
        <taxon>Bacteroidota</taxon>
        <taxon>Bacteroidia</taxon>
        <taxon>Bacteroidales</taxon>
        <taxon>Bacteroidaceae</taxon>
        <taxon>Bacteroides</taxon>
    </lineage>
</organism>
<dbReference type="SUPFAM" id="SSF56925">
    <property type="entry name" value="OMPA-like"/>
    <property type="match status" value="1"/>
</dbReference>
<proteinExistence type="predicted"/>
<gene>
    <name evidence="4" type="ORF">C4H11_09695</name>
</gene>
<dbReference type="InterPro" id="IPR011250">
    <property type="entry name" value="OMP/PagP_B-barrel"/>
</dbReference>
<evidence type="ECO:0000313" key="5">
    <source>
        <dbReference type="Proteomes" id="UP000238304"/>
    </source>
</evidence>
<dbReference type="EMBL" id="CP027231">
    <property type="protein sequence ID" value="AVM53167.1"/>
    <property type="molecule type" value="Genomic_DNA"/>
</dbReference>
<evidence type="ECO:0000256" key="2">
    <source>
        <dbReference type="SAM" id="SignalP"/>
    </source>
</evidence>